<sequence length="288" mass="31052">MLRQMSVFLSAWVVALFLIANARAADLTVGSLNALHLGWGTTATTKSKCDQIKVLMATVDILFLQETMQTSVPCTGLGTGIQQDCSVMKGASSYKEAYCYVYKSSKITVIAYINASSASFSRPPYAILTKVKVTGKADKYAWFANIHSVFGKTVKPRQDEATAAGAFFKSLTTTTYGTITVPPKGFPVIIGGDWNLAVTNKKNVYQTGFKWVDPVANPTTAPEACPDNDPTSLTTKGAPSSPYDHLVITGVSLTGDATCYFTTNSLSGLGWRQNVSDHMAIYWGVTFK</sequence>
<evidence type="ECO:0000256" key="1">
    <source>
        <dbReference type="SAM" id="SignalP"/>
    </source>
</evidence>
<reference evidence="2 4" key="2">
    <citation type="journal article" date="2019" name="Front. Microbiol.">
        <title>In silico and Genetic Analyses of Cyclic Lipopeptide Synthetic Gene Clusters in Pseudomonas sp. 11K1.</title>
        <authorList>
            <person name="Zhao H."/>
            <person name="Liu Y.P."/>
            <person name="Zhang L.Q."/>
        </authorList>
    </citation>
    <scope>NUCLEOTIDE SEQUENCE [LARGE SCALE GENOMIC DNA]</scope>
    <source>
        <strain evidence="2 4">11K1</strain>
    </source>
</reference>
<protein>
    <submittedName>
        <fullName evidence="2">Deoxyribonuclease</fullName>
    </submittedName>
</protein>
<dbReference type="KEGG" id="pvk:EPZ47_14620"/>
<name>A0A4V1CAS3_9PSED</name>
<reference evidence="3 5" key="1">
    <citation type="journal article" date="2012" name="Appl. Soil Ecol.">
        <title>Isolation and characterization of new plant growth-promoting bacterial endophytes.</title>
        <authorList>
            <person name="Rashid S."/>
            <person name="Charles T.C."/>
            <person name="Glick B.R."/>
        </authorList>
    </citation>
    <scope>NUCLEOTIDE SEQUENCE [LARGE SCALE GENOMIC DNA]</scope>
    <source>
        <strain evidence="3 5">YsS1</strain>
    </source>
</reference>
<gene>
    <name evidence="2" type="ORF">EPZ47_14620</name>
    <name evidence="3" type="ORF">QCD61_14120</name>
</gene>
<dbReference type="SUPFAM" id="SSF56219">
    <property type="entry name" value="DNase I-like"/>
    <property type="match status" value="1"/>
</dbReference>
<dbReference type="AlphaFoldDB" id="A0A4V1CAS3"/>
<dbReference type="OrthoDB" id="1201035at2"/>
<feature type="signal peptide" evidence="1">
    <location>
        <begin position="1"/>
        <end position="24"/>
    </location>
</feature>
<dbReference type="Gene3D" id="3.60.10.10">
    <property type="entry name" value="Endonuclease/exonuclease/phosphatase"/>
    <property type="match status" value="1"/>
</dbReference>
<dbReference type="RefSeq" id="WP_116642570.1">
    <property type="nucleotide sequence ID" value="NZ_CP035088.1"/>
</dbReference>
<reference evidence="3" key="4">
    <citation type="submission" date="2023-04" db="EMBL/GenBank/DDBJ databases">
        <authorList>
            <person name="Charles T.C."/>
            <person name="Cheng J."/>
            <person name="Lynch M."/>
            <person name="Van Dyk A."/>
        </authorList>
    </citation>
    <scope>NUCLEOTIDE SEQUENCE</scope>
    <source>
        <strain evidence="3">YsS1</strain>
    </source>
</reference>
<organism evidence="2 4">
    <name type="scientific">Pseudomonas viciae</name>
    <dbReference type="NCBI Taxonomy" id="2505979"/>
    <lineage>
        <taxon>Bacteria</taxon>
        <taxon>Pseudomonadati</taxon>
        <taxon>Pseudomonadota</taxon>
        <taxon>Gammaproteobacteria</taxon>
        <taxon>Pseudomonadales</taxon>
        <taxon>Pseudomonadaceae</taxon>
        <taxon>Pseudomonas</taxon>
    </lineage>
</organism>
<evidence type="ECO:0000313" key="5">
    <source>
        <dbReference type="Proteomes" id="UP001227386"/>
    </source>
</evidence>
<evidence type="ECO:0000313" key="2">
    <source>
        <dbReference type="EMBL" id="QBZ89904.1"/>
    </source>
</evidence>
<dbReference type="Proteomes" id="UP000296468">
    <property type="component" value="Chromosome"/>
</dbReference>
<keyword evidence="1" id="KW-0732">Signal</keyword>
<dbReference type="Proteomes" id="UP001227386">
    <property type="component" value="Chromosome"/>
</dbReference>
<dbReference type="EMBL" id="CP035088">
    <property type="protein sequence ID" value="QBZ89904.1"/>
    <property type="molecule type" value="Genomic_DNA"/>
</dbReference>
<feature type="chain" id="PRO_5020407113" evidence="1">
    <location>
        <begin position="25"/>
        <end position="288"/>
    </location>
</feature>
<dbReference type="EMBL" id="CP123771">
    <property type="protein sequence ID" value="WGO96182.1"/>
    <property type="molecule type" value="Genomic_DNA"/>
</dbReference>
<keyword evidence="5" id="KW-1185">Reference proteome</keyword>
<proteinExistence type="predicted"/>
<evidence type="ECO:0000313" key="4">
    <source>
        <dbReference type="Proteomes" id="UP000296468"/>
    </source>
</evidence>
<dbReference type="InterPro" id="IPR036691">
    <property type="entry name" value="Endo/exonu/phosph_ase_sf"/>
</dbReference>
<accession>A0A4V1CAS3</accession>
<evidence type="ECO:0000313" key="3">
    <source>
        <dbReference type="EMBL" id="WGO96182.1"/>
    </source>
</evidence>
<reference evidence="2" key="3">
    <citation type="submission" date="2019-01" db="EMBL/GenBank/DDBJ databases">
        <authorList>
            <person name="Zhang L."/>
        </authorList>
    </citation>
    <scope>NUCLEOTIDE SEQUENCE</scope>
    <source>
        <strain evidence="2">11K1</strain>
    </source>
</reference>